<organism evidence="1 2">
    <name type="scientific">Klebsormidium nitens</name>
    <name type="common">Green alga</name>
    <name type="synonym">Ulothrix nitens</name>
    <dbReference type="NCBI Taxonomy" id="105231"/>
    <lineage>
        <taxon>Eukaryota</taxon>
        <taxon>Viridiplantae</taxon>
        <taxon>Streptophyta</taxon>
        <taxon>Klebsormidiophyceae</taxon>
        <taxon>Klebsormidiales</taxon>
        <taxon>Klebsormidiaceae</taxon>
        <taxon>Klebsormidium</taxon>
    </lineage>
</organism>
<gene>
    <name evidence="1" type="ORF">KFL_008470010</name>
</gene>
<accession>A0A1Y1ILJ7</accession>
<dbReference type="Proteomes" id="UP000054558">
    <property type="component" value="Unassembled WGS sequence"/>
</dbReference>
<dbReference type="PANTHER" id="PTHR48475:SF1">
    <property type="entry name" value="RNASE H TYPE-1 DOMAIN-CONTAINING PROTEIN"/>
    <property type="match status" value="1"/>
</dbReference>
<sequence length="359" mass="40897">MINGIRKRAATRPDSWDDEVPSVVFGYRVSIQSSVGYTPFELLYGREPALPVGTTNQILLPVTDNEDWDIEEATDHLLRKLDTLDTVHEKALRNLEKAQTRQKKDFDNRHRTFEHATETDEGIEVGDYVIVRTAKRSKVHSHAITGAFRVVGIKARKLVEVEDRVGHVKRAATRPDSWDDEVPSVVFGYRVSIQSSVGYTPFELLYGREPALPVGTTNQILLPVTDNEDWDIEEATDHLLRKLDTLDTVHEKALRNLEKAQTRQKKDFDNRHRTFEHAIETDEGIEVGDYVIVRTAQRSKVHSHAITGAFKVVGIKARKLVEVEDRVGQVYPYHLNNVELLLKKSQVDEDMLEQGFLGN</sequence>
<evidence type="ECO:0000313" key="2">
    <source>
        <dbReference type="Proteomes" id="UP000054558"/>
    </source>
</evidence>
<dbReference type="AlphaFoldDB" id="A0A1Y1ILJ7"/>
<dbReference type="InterPro" id="IPR036397">
    <property type="entry name" value="RNaseH_sf"/>
</dbReference>
<reference evidence="1 2" key="1">
    <citation type="journal article" date="2014" name="Nat. Commun.">
        <title>Klebsormidium flaccidum genome reveals primary factors for plant terrestrial adaptation.</title>
        <authorList>
            <person name="Hori K."/>
            <person name="Maruyama F."/>
            <person name="Fujisawa T."/>
            <person name="Togashi T."/>
            <person name="Yamamoto N."/>
            <person name="Seo M."/>
            <person name="Sato S."/>
            <person name="Yamada T."/>
            <person name="Mori H."/>
            <person name="Tajima N."/>
            <person name="Moriyama T."/>
            <person name="Ikeuchi M."/>
            <person name="Watanabe M."/>
            <person name="Wada H."/>
            <person name="Kobayashi K."/>
            <person name="Saito M."/>
            <person name="Masuda T."/>
            <person name="Sasaki-Sekimoto Y."/>
            <person name="Mashiguchi K."/>
            <person name="Awai K."/>
            <person name="Shimojima M."/>
            <person name="Masuda S."/>
            <person name="Iwai M."/>
            <person name="Nobusawa T."/>
            <person name="Narise T."/>
            <person name="Kondo S."/>
            <person name="Saito H."/>
            <person name="Sato R."/>
            <person name="Murakawa M."/>
            <person name="Ihara Y."/>
            <person name="Oshima-Yamada Y."/>
            <person name="Ohtaka K."/>
            <person name="Satoh M."/>
            <person name="Sonobe K."/>
            <person name="Ishii M."/>
            <person name="Ohtani R."/>
            <person name="Kanamori-Sato M."/>
            <person name="Honoki R."/>
            <person name="Miyazaki D."/>
            <person name="Mochizuki H."/>
            <person name="Umetsu J."/>
            <person name="Higashi K."/>
            <person name="Shibata D."/>
            <person name="Kamiya Y."/>
            <person name="Sato N."/>
            <person name="Nakamura Y."/>
            <person name="Tabata S."/>
            <person name="Ida S."/>
            <person name="Kurokawa K."/>
            <person name="Ohta H."/>
        </authorList>
    </citation>
    <scope>NUCLEOTIDE SEQUENCE [LARGE SCALE GENOMIC DNA]</scope>
    <source>
        <strain evidence="1 2">NIES-2285</strain>
    </source>
</reference>
<dbReference type="GO" id="GO:0003676">
    <property type="term" value="F:nucleic acid binding"/>
    <property type="evidence" value="ECO:0007669"/>
    <property type="project" value="InterPro"/>
</dbReference>
<protein>
    <submittedName>
        <fullName evidence="1">Uncharacterized protein</fullName>
    </submittedName>
</protein>
<name>A0A1Y1ILJ7_KLENI</name>
<dbReference type="OrthoDB" id="1739513at2759"/>
<proteinExistence type="predicted"/>
<keyword evidence="2" id="KW-1185">Reference proteome</keyword>
<dbReference type="PANTHER" id="PTHR48475">
    <property type="entry name" value="RIBONUCLEASE H"/>
    <property type="match status" value="1"/>
</dbReference>
<dbReference type="EMBL" id="DF237796">
    <property type="protein sequence ID" value="GAQ91755.1"/>
    <property type="molecule type" value="Genomic_DNA"/>
</dbReference>
<evidence type="ECO:0000313" key="1">
    <source>
        <dbReference type="EMBL" id="GAQ91755.1"/>
    </source>
</evidence>
<dbReference type="Gene3D" id="3.30.420.10">
    <property type="entry name" value="Ribonuclease H-like superfamily/Ribonuclease H"/>
    <property type="match status" value="2"/>
</dbReference>